<evidence type="ECO:0000313" key="3">
    <source>
        <dbReference type="Proteomes" id="UP000007879"/>
    </source>
</evidence>
<name>A0A1X7V3U2_AMPQE</name>
<dbReference type="SUPFAM" id="SSF48371">
    <property type="entry name" value="ARM repeat"/>
    <property type="match status" value="1"/>
</dbReference>
<dbReference type="eggNOG" id="KOG2611">
    <property type="taxonomic scope" value="Eukaryota"/>
</dbReference>
<organism evidence="2">
    <name type="scientific">Amphimedon queenslandica</name>
    <name type="common">Sponge</name>
    <dbReference type="NCBI Taxonomy" id="400682"/>
    <lineage>
        <taxon>Eukaryota</taxon>
        <taxon>Metazoa</taxon>
        <taxon>Porifera</taxon>
        <taxon>Demospongiae</taxon>
        <taxon>Heteroscleromorpha</taxon>
        <taxon>Haplosclerida</taxon>
        <taxon>Niphatidae</taxon>
        <taxon>Amphimedon</taxon>
    </lineage>
</organism>
<dbReference type="AlphaFoldDB" id="A0A1X7V3U2"/>
<reference evidence="3" key="1">
    <citation type="journal article" date="2010" name="Nature">
        <title>The Amphimedon queenslandica genome and the evolution of animal complexity.</title>
        <authorList>
            <person name="Srivastava M."/>
            <person name="Simakov O."/>
            <person name="Chapman J."/>
            <person name="Fahey B."/>
            <person name="Gauthier M.E."/>
            <person name="Mitros T."/>
            <person name="Richards G.S."/>
            <person name="Conaco C."/>
            <person name="Dacre M."/>
            <person name="Hellsten U."/>
            <person name="Larroux C."/>
            <person name="Putnam N.H."/>
            <person name="Stanke M."/>
            <person name="Adamska M."/>
            <person name="Darling A."/>
            <person name="Degnan S.M."/>
            <person name="Oakley T.H."/>
            <person name="Plachetzki D.C."/>
            <person name="Zhai Y."/>
            <person name="Adamski M."/>
            <person name="Calcino A."/>
            <person name="Cummins S.F."/>
            <person name="Goodstein D.M."/>
            <person name="Harris C."/>
            <person name="Jackson D.J."/>
            <person name="Leys S.P."/>
            <person name="Shu S."/>
            <person name="Woodcroft B.J."/>
            <person name="Vervoort M."/>
            <person name="Kosik K.S."/>
            <person name="Manning G."/>
            <person name="Degnan B.M."/>
            <person name="Rokhsar D.S."/>
        </authorList>
    </citation>
    <scope>NUCLEOTIDE SEQUENCE [LARGE SCALE GENOMIC DNA]</scope>
</reference>
<proteinExistence type="inferred from homology"/>
<dbReference type="STRING" id="400682.A0A1X7V3U2"/>
<dbReference type="InterPro" id="IPR008709">
    <property type="entry name" value="Neurochondrin"/>
</dbReference>
<dbReference type="FunCoup" id="A0A1X7V3U2">
    <property type="interactions" value="187"/>
</dbReference>
<dbReference type="PANTHER" id="PTHR13109">
    <property type="entry name" value="NEUROCHONDRIN"/>
    <property type="match status" value="1"/>
</dbReference>
<reference evidence="2" key="2">
    <citation type="submission" date="2017-05" db="UniProtKB">
        <authorList>
            <consortium name="EnsemblMetazoa"/>
        </authorList>
    </citation>
    <scope>IDENTIFICATION</scope>
</reference>
<sequence>MTDFGGTFSRAVSLFVAGKTDNEKLASLLIIAKLLKEQETDQLTRRKIFEKIGFDFINRLLITESSDSEALASVAVAILSSYCSDPELALHPQITSKLPYFNKFISSNVCPVGVVNDSLYCIEVFVSVDKGRQYLWRYNTLLSLIQCFINYESYREVSKRIIISLLADLDQVKSNTDLILESVQYLTNEIKLRQCELKFELCQLLLDMNQWIGEYLTHNKWLVDIGSALSDILHSRLDVVHRHVGLMLLCSLCQMHGCHWLLEVPPKEGKSKSSFLLLAVHLVGIEINILLETDSISPQASPTSCFVPSLSLLISCFSFIEQSIVFVADSSEEEEEEQKGQEGVRNLPSEEDLLQLHSALLESMTNIVKLLQRITKDFFQNHETCTTEQNPFLIPAIRVFGAWLAEDSLSLMSEVSLLIPFLIQYCDHDKGGGVDIVKFLVPGFMNLIHQSDVLSIDEKLIGVLLKYATSLLARLDDVTVQSQLQMCVSLMISICEKVEEKKKELTSPLWTEWLRILSQLIKSTFVKDFITQLIVLYLFILKQTTKQDLYIGDIKSCIDILMKLSCNYLTLETNSSCSNMTQDITTKEERMRSSDSKERIDLVERASSRNVDCHILQLGLKQLSVLVSVNHEIKSLVTGCPSLPSLQQLYNNLSEAREEVDQMGEWQLHEDNDQFVSSVNILLRNCKR</sequence>
<dbReference type="KEGG" id="aqu:105312403"/>
<dbReference type="Proteomes" id="UP000007879">
    <property type="component" value="Unassembled WGS sequence"/>
</dbReference>
<gene>
    <name evidence="2" type="primary">105312403</name>
</gene>
<evidence type="ECO:0000313" key="2">
    <source>
        <dbReference type="EnsemblMetazoa" id="Aqu2.1.34474_001"/>
    </source>
</evidence>
<keyword evidence="3" id="KW-1185">Reference proteome</keyword>
<accession>A0A1X7V3U2</accession>
<evidence type="ECO:0008006" key="4">
    <source>
        <dbReference type="Google" id="ProtNLM"/>
    </source>
</evidence>
<dbReference type="EnsemblMetazoa" id="XM_011405020.2">
    <property type="protein sequence ID" value="XP_011403322.2"/>
    <property type="gene ID" value="LOC105312403"/>
</dbReference>
<comment type="similarity">
    <text evidence="1">Belongs to the neurochondrin family.</text>
</comment>
<dbReference type="InterPro" id="IPR016024">
    <property type="entry name" value="ARM-type_fold"/>
</dbReference>
<dbReference type="PANTHER" id="PTHR13109:SF7">
    <property type="entry name" value="NEUROCHONDRIN"/>
    <property type="match status" value="1"/>
</dbReference>
<dbReference type="OrthoDB" id="8186546at2759"/>
<dbReference type="EnsemblMetazoa" id="Aqu2.1.34474_001">
    <property type="protein sequence ID" value="Aqu2.1.34474_001"/>
    <property type="gene ID" value="Aqu2.1.34474"/>
</dbReference>
<evidence type="ECO:0000256" key="1">
    <source>
        <dbReference type="ARBA" id="ARBA00006927"/>
    </source>
</evidence>
<dbReference type="Pfam" id="PF05536">
    <property type="entry name" value="Neurochondrin"/>
    <property type="match status" value="1"/>
</dbReference>
<dbReference type="InParanoid" id="A0A1X7V3U2"/>
<protein>
    <recommendedName>
        <fullName evidence="4">Neurochondrin</fullName>
    </recommendedName>
</protein>